<accession>A0ABU1ETF2</accession>
<protein>
    <submittedName>
        <fullName evidence="3">Ig-like domain-containing protein</fullName>
    </submittedName>
</protein>
<keyword evidence="1" id="KW-1133">Transmembrane helix</keyword>
<evidence type="ECO:0000313" key="4">
    <source>
        <dbReference type="Proteomes" id="UP001257234"/>
    </source>
</evidence>
<evidence type="ECO:0000313" key="3">
    <source>
        <dbReference type="EMBL" id="MDR5591694.1"/>
    </source>
</evidence>
<dbReference type="Gene3D" id="2.60.40.1080">
    <property type="match status" value="1"/>
</dbReference>
<reference evidence="4" key="1">
    <citation type="submission" date="2023-07" db="EMBL/GenBank/DDBJ databases">
        <title>Christiangramia sp. SM2212., a novel bacterium of the family Flavobacteriaceae isolated from the sea sediment.</title>
        <authorList>
            <person name="Wang J."/>
            <person name="Zhang X."/>
        </authorList>
    </citation>
    <scope>NUCLEOTIDE SEQUENCE [LARGE SCALE GENOMIC DNA]</scope>
    <source>
        <strain evidence="4">SM2212</strain>
    </source>
</reference>
<dbReference type="InterPro" id="IPR008964">
    <property type="entry name" value="Invasin/intimin_cell_adhesion"/>
</dbReference>
<name>A0ABU1ETF2_9FLAO</name>
<dbReference type="InterPro" id="IPR003343">
    <property type="entry name" value="Big_2"/>
</dbReference>
<keyword evidence="1" id="KW-0472">Membrane</keyword>
<dbReference type="Gene3D" id="2.60.40.10">
    <property type="entry name" value="Immunoglobulins"/>
    <property type="match status" value="1"/>
</dbReference>
<comment type="caution">
    <text evidence="3">The sequence shown here is derived from an EMBL/GenBank/DDBJ whole genome shotgun (WGS) entry which is preliminary data.</text>
</comment>
<dbReference type="Proteomes" id="UP001257234">
    <property type="component" value="Unassembled WGS sequence"/>
</dbReference>
<dbReference type="Pfam" id="PF02368">
    <property type="entry name" value="Big_2"/>
    <property type="match status" value="1"/>
</dbReference>
<evidence type="ECO:0000259" key="2">
    <source>
        <dbReference type="Pfam" id="PF02368"/>
    </source>
</evidence>
<dbReference type="InterPro" id="IPR013783">
    <property type="entry name" value="Ig-like_fold"/>
</dbReference>
<dbReference type="EMBL" id="JAVJIU010000005">
    <property type="protein sequence ID" value="MDR5591694.1"/>
    <property type="molecule type" value="Genomic_DNA"/>
</dbReference>
<feature type="domain" description="BIG2" evidence="2">
    <location>
        <begin position="462"/>
        <end position="510"/>
    </location>
</feature>
<evidence type="ECO:0000256" key="1">
    <source>
        <dbReference type="SAM" id="Phobius"/>
    </source>
</evidence>
<feature type="transmembrane region" description="Helical" evidence="1">
    <location>
        <begin position="23"/>
        <end position="41"/>
    </location>
</feature>
<organism evidence="3 4">
    <name type="scientific">Christiangramia sediminicola</name>
    <dbReference type="NCBI Taxonomy" id="3073267"/>
    <lineage>
        <taxon>Bacteria</taxon>
        <taxon>Pseudomonadati</taxon>
        <taxon>Bacteroidota</taxon>
        <taxon>Flavobacteriia</taxon>
        <taxon>Flavobacteriales</taxon>
        <taxon>Flavobacteriaceae</taxon>
        <taxon>Christiangramia</taxon>
    </lineage>
</organism>
<feature type="non-terminal residue" evidence="3">
    <location>
        <position position="575"/>
    </location>
</feature>
<keyword evidence="4" id="KW-1185">Reference proteome</keyword>
<dbReference type="RefSeq" id="WP_309562555.1">
    <property type="nucleotide sequence ID" value="NZ_JAVJIU010000005.1"/>
</dbReference>
<gene>
    <name evidence="3" type="ORF">RE431_13690</name>
</gene>
<keyword evidence="1" id="KW-0812">Transmembrane</keyword>
<proteinExistence type="predicted"/>
<dbReference type="SUPFAM" id="SSF49373">
    <property type="entry name" value="Invasin/intimin cell-adhesion fragments"/>
    <property type="match status" value="1"/>
</dbReference>
<sequence>MKEITIKQFSVLYWTLEWLRKKVNFSSMLFLIFMLYSFIGFSQTYKDEIRQLKNLDYVTSGLTDDLIFINSNLQANNSAYSEGMSTLQRIIFENLPPAVANEHTLRIRIQTLKGGKHAYDFITSWEQSMKVANTILPPGFVSLPDPGSNGSHPAYSYDEYDDLACGPNITSTAEVACVAADISGNQQFLPIVQDEIANPNVDGSLDNSTRAAVIEAYESVYGDRFVKVKGDMPFTGTAGDPNSRVTFAGFDGEYMFYDISWVSASSSIIIEFGAQIAAGFSPTGVYSKEGGYSIPADGIVGYGPGRGASDVSGAPYHVKFTAFLTDFVDGKAPTLGSQDNQLMADGVRLIPFCDLQGQQSFCLDEISGSVTYDGNATNLEGATYAWSFKSGTNTSNASFDGATDGPTVDVNPGDQEGGYTLVFRVTNDSGLFAECEIDVSISTATIDDEEICASVDGSAGSVTLNYSGTPADSTPFESDNTGVATVTDLGVVSAVSSGTANITYTDSNGCQAIAIITVNANPDADISTDGVCDGDDSVFTATPSDGDNYLFFEDVNDDGAYDAADDGAALQNGAS</sequence>